<name>A0A2C9JNJ8_BIOGL</name>
<dbReference type="VEuPathDB" id="VectorBase:BGLB005339"/>
<dbReference type="PANTHER" id="PTHR23235">
    <property type="entry name" value="KRUEPPEL-LIKE TRANSCRIPTION FACTOR"/>
    <property type="match status" value="1"/>
</dbReference>
<feature type="domain" description="C2H2-type" evidence="6">
    <location>
        <begin position="445"/>
        <end position="472"/>
    </location>
</feature>
<keyword evidence="2 4" id="KW-0863">Zinc-finger</keyword>
<dbReference type="VEuPathDB" id="VectorBase:BGLAX_040580"/>
<evidence type="ECO:0000313" key="7">
    <source>
        <dbReference type="EnsemblMetazoa" id="BGLB005339-PB"/>
    </source>
</evidence>
<dbReference type="EnsemblMetazoa" id="BGLB005339-RB">
    <property type="protein sequence ID" value="BGLB005339-PB"/>
    <property type="gene ID" value="BGLB005339"/>
</dbReference>
<dbReference type="Proteomes" id="UP001165740">
    <property type="component" value="Chromosome 1"/>
</dbReference>
<dbReference type="GO" id="GO:0000978">
    <property type="term" value="F:RNA polymerase II cis-regulatory region sequence-specific DNA binding"/>
    <property type="evidence" value="ECO:0007669"/>
    <property type="project" value="TreeGrafter"/>
</dbReference>
<dbReference type="GO" id="GO:0008270">
    <property type="term" value="F:zinc ion binding"/>
    <property type="evidence" value="ECO:0007669"/>
    <property type="project" value="UniProtKB-KW"/>
</dbReference>
<evidence type="ECO:0000256" key="5">
    <source>
        <dbReference type="SAM" id="MobiDB-lite"/>
    </source>
</evidence>
<dbReference type="InterPro" id="IPR036236">
    <property type="entry name" value="Znf_C2H2_sf"/>
</dbReference>
<dbReference type="OrthoDB" id="8197458at2759"/>
<evidence type="ECO:0000313" key="10">
    <source>
        <dbReference type="RefSeq" id="XP_013074881.1"/>
    </source>
</evidence>
<gene>
    <name evidence="7" type="primary">106061336</name>
    <name evidence="10" type="synonym">LOC106061336</name>
</gene>
<dbReference type="AlphaFoldDB" id="A0A2C9JNJ8"/>
<evidence type="ECO:0000256" key="3">
    <source>
        <dbReference type="ARBA" id="ARBA00022833"/>
    </source>
</evidence>
<reference evidence="7" key="1">
    <citation type="submission" date="2020-05" db="UniProtKB">
        <authorList>
            <consortium name="EnsemblMetazoa"/>
        </authorList>
    </citation>
    <scope>IDENTIFICATION</scope>
    <source>
        <strain evidence="7">BB02</strain>
    </source>
</reference>
<sequence>MIMDTVDALTPIGFGADYGMPSFSFDLHTDGNILRQTTDALDDQGLNTPVTKNSEATFFGSDSLEPPPITATASIFASINFADRGGDVSQTRMQTMQSAGANTTHTTITYKGTLVTTAVTPSSTQADAPPANFANLFTPLNPFFALLSQARSQTQPFTSSPMRPSLPEYEFNIQIPPTSSEHSLQPKPSPISVLSPQSQGPVAESAYQDVSDHYSSDFVSPRSSCHSTPEPQLSMMSEGQTHEETYTNPPPPYSQSLPISLPMDIDISEIQMKQPPTYSSSCTQLVQQQTDIPQNFLSYPSTSLADQVFQMSELDSKNQKWSMGPSQTQLPDFSALQTGASSHFQLPNIKTEPETESLDFLPTTGIDFGVDAPETSGLPSVLNQPYSQSSLKYLPVKPRKYPNRPSKTPPHERPYSCPIENCDRRFSRSDELTRHIRIHTGHKPFPCQICGRSFSRSDHLTTHKRTHTGEKPFSCDVCGRKFARSDEKKRHAKVHLKQRIKKDAKLLASTSSSSLLASQSVSSSSSVDPLDSIVSTIPLVVTSTSFVDCPTTTSL</sequence>
<feature type="domain" description="C2H2-type" evidence="6">
    <location>
        <begin position="415"/>
        <end position="444"/>
    </location>
</feature>
<feature type="region of interest" description="Disordered" evidence="5">
    <location>
        <begin position="396"/>
        <end position="416"/>
    </location>
</feature>
<evidence type="ECO:0000259" key="6">
    <source>
        <dbReference type="PROSITE" id="PS50157"/>
    </source>
</evidence>
<dbReference type="FunFam" id="3.30.160.60:FF:000515">
    <property type="entry name" value="early growth response protein 4"/>
    <property type="match status" value="1"/>
</dbReference>
<dbReference type="InterPro" id="IPR013087">
    <property type="entry name" value="Znf_C2H2_type"/>
</dbReference>
<keyword evidence="3" id="KW-0862">Zinc</keyword>
<dbReference type="RefSeq" id="XP_013074881.1">
    <property type="nucleotide sequence ID" value="XM_013219427.2"/>
</dbReference>
<dbReference type="Gene3D" id="3.30.160.60">
    <property type="entry name" value="Classic Zinc Finger"/>
    <property type="match status" value="3"/>
</dbReference>
<dbReference type="PROSITE" id="PS50157">
    <property type="entry name" value="ZINC_FINGER_C2H2_2"/>
    <property type="match status" value="3"/>
</dbReference>
<dbReference type="Pfam" id="PF00096">
    <property type="entry name" value="zf-C2H2"/>
    <property type="match status" value="2"/>
</dbReference>
<evidence type="ECO:0000256" key="1">
    <source>
        <dbReference type="ARBA" id="ARBA00022723"/>
    </source>
</evidence>
<dbReference type="Proteomes" id="UP000076420">
    <property type="component" value="Unassembled WGS sequence"/>
</dbReference>
<evidence type="ECO:0000256" key="4">
    <source>
        <dbReference type="PROSITE-ProRule" id="PRU00042"/>
    </source>
</evidence>
<dbReference type="PANTHER" id="PTHR23235:SF60">
    <property type="entry name" value="STRIPE, ISOFORM D"/>
    <property type="match status" value="1"/>
</dbReference>
<keyword evidence="1" id="KW-0479">Metal-binding</keyword>
<evidence type="ECO:0000313" key="9">
    <source>
        <dbReference type="Proteomes" id="UP001165740"/>
    </source>
</evidence>
<accession>A0A2C9JNJ8</accession>
<proteinExistence type="predicted"/>
<dbReference type="OMA" id="EFKWTVQ"/>
<feature type="domain" description="C2H2-type" evidence="6">
    <location>
        <begin position="473"/>
        <end position="500"/>
    </location>
</feature>
<dbReference type="PROSITE" id="PS00028">
    <property type="entry name" value="ZINC_FINGER_C2H2_1"/>
    <property type="match status" value="3"/>
</dbReference>
<dbReference type="GeneID" id="106061336"/>
<protein>
    <submittedName>
        <fullName evidence="10">Early growth response protein 2-like</fullName>
    </submittedName>
</protein>
<organism evidence="7 8">
    <name type="scientific">Biomphalaria glabrata</name>
    <name type="common">Bloodfluke planorb</name>
    <name type="synonym">Freshwater snail</name>
    <dbReference type="NCBI Taxonomy" id="6526"/>
    <lineage>
        <taxon>Eukaryota</taxon>
        <taxon>Metazoa</taxon>
        <taxon>Spiralia</taxon>
        <taxon>Lophotrochozoa</taxon>
        <taxon>Mollusca</taxon>
        <taxon>Gastropoda</taxon>
        <taxon>Heterobranchia</taxon>
        <taxon>Euthyneura</taxon>
        <taxon>Panpulmonata</taxon>
        <taxon>Hygrophila</taxon>
        <taxon>Lymnaeoidea</taxon>
        <taxon>Planorbidae</taxon>
        <taxon>Biomphalaria</taxon>
    </lineage>
</organism>
<dbReference type="GO" id="GO:0000981">
    <property type="term" value="F:DNA-binding transcription factor activity, RNA polymerase II-specific"/>
    <property type="evidence" value="ECO:0007669"/>
    <property type="project" value="TreeGrafter"/>
</dbReference>
<dbReference type="SUPFAM" id="SSF57667">
    <property type="entry name" value="beta-beta-alpha zinc fingers"/>
    <property type="match status" value="2"/>
</dbReference>
<evidence type="ECO:0000256" key="2">
    <source>
        <dbReference type="ARBA" id="ARBA00022771"/>
    </source>
</evidence>
<dbReference type="SMART" id="SM00355">
    <property type="entry name" value="ZnF_C2H2"/>
    <property type="match status" value="3"/>
</dbReference>
<evidence type="ECO:0000313" key="8">
    <source>
        <dbReference type="Proteomes" id="UP000076420"/>
    </source>
</evidence>
<dbReference type="STRING" id="6526.A0A2C9JNJ8"/>
<reference evidence="10" key="2">
    <citation type="submission" date="2025-04" db="UniProtKB">
        <authorList>
            <consortium name="RefSeq"/>
        </authorList>
    </citation>
    <scope>IDENTIFICATION</scope>
</reference>
<feature type="compositionally biased region" description="Polar residues" evidence="5">
    <location>
        <begin position="217"/>
        <end position="239"/>
    </location>
</feature>
<dbReference type="KEGG" id="bgt:106061336"/>
<keyword evidence="9" id="KW-1185">Reference proteome</keyword>
<feature type="region of interest" description="Disordered" evidence="5">
    <location>
        <begin position="176"/>
        <end position="249"/>
    </location>
</feature>